<feature type="transmembrane region" description="Helical" evidence="1">
    <location>
        <begin position="32"/>
        <end position="51"/>
    </location>
</feature>
<organism evidence="2 3">
    <name type="scientific">candidate division WWE3 bacterium</name>
    <dbReference type="NCBI Taxonomy" id="2053526"/>
    <lineage>
        <taxon>Bacteria</taxon>
        <taxon>Katanobacteria</taxon>
    </lineage>
</organism>
<reference evidence="2" key="2">
    <citation type="journal article" date="2021" name="Microbiome">
        <title>Successional dynamics and alternative stable states in a saline activated sludge microbial community over 9 years.</title>
        <authorList>
            <person name="Wang Y."/>
            <person name="Ye J."/>
            <person name="Ju F."/>
            <person name="Liu L."/>
            <person name="Boyd J.A."/>
            <person name="Deng Y."/>
            <person name="Parks D.H."/>
            <person name="Jiang X."/>
            <person name="Yin X."/>
            <person name="Woodcroft B.J."/>
            <person name="Tyson G.W."/>
            <person name="Hugenholtz P."/>
            <person name="Polz M.F."/>
            <person name="Zhang T."/>
        </authorList>
    </citation>
    <scope>NUCLEOTIDE SEQUENCE</scope>
    <source>
        <strain evidence="2">HKST-UBA79</strain>
    </source>
</reference>
<keyword evidence="1" id="KW-1133">Transmembrane helix</keyword>
<evidence type="ECO:0000313" key="3">
    <source>
        <dbReference type="Proteomes" id="UP000740557"/>
    </source>
</evidence>
<protein>
    <submittedName>
        <fullName evidence="2">Uncharacterized protein</fullName>
    </submittedName>
</protein>
<evidence type="ECO:0000256" key="1">
    <source>
        <dbReference type="SAM" id="Phobius"/>
    </source>
</evidence>
<reference evidence="2" key="1">
    <citation type="submission" date="2020-04" db="EMBL/GenBank/DDBJ databases">
        <authorList>
            <person name="Zhang T."/>
        </authorList>
    </citation>
    <scope>NUCLEOTIDE SEQUENCE</scope>
    <source>
        <strain evidence="2">HKST-UBA79</strain>
    </source>
</reference>
<sequence>MEDWCVLLETLLKQRSILDRKGVNMLRVVAELLVPPMIIFAGFIVAAVNVTRKGNKRGWIESLTVGGLMLMGLGLFYGLSAVLVTSLRSKGYSLSQVVDIIAGAPWGWSFTLMVLNSIPYTLYAGFFIIYGVVRYFEDA</sequence>
<feature type="transmembrane region" description="Helical" evidence="1">
    <location>
        <begin position="63"/>
        <end position="86"/>
    </location>
</feature>
<keyword evidence="1" id="KW-0812">Transmembrane</keyword>
<feature type="transmembrane region" description="Helical" evidence="1">
    <location>
        <begin position="106"/>
        <end position="133"/>
    </location>
</feature>
<dbReference type="EMBL" id="JAGQNX010000133">
    <property type="protein sequence ID" value="MCA9308671.1"/>
    <property type="molecule type" value="Genomic_DNA"/>
</dbReference>
<proteinExistence type="predicted"/>
<dbReference type="AlphaFoldDB" id="A0A955J2A1"/>
<keyword evidence="1" id="KW-0472">Membrane</keyword>
<dbReference type="Proteomes" id="UP000740557">
    <property type="component" value="Unassembled WGS sequence"/>
</dbReference>
<comment type="caution">
    <text evidence="2">The sequence shown here is derived from an EMBL/GenBank/DDBJ whole genome shotgun (WGS) entry which is preliminary data.</text>
</comment>
<name>A0A955J2A1_UNCKA</name>
<gene>
    <name evidence="2" type="ORF">KC980_04110</name>
</gene>
<evidence type="ECO:0000313" key="2">
    <source>
        <dbReference type="EMBL" id="MCA9308671.1"/>
    </source>
</evidence>
<accession>A0A955J2A1</accession>